<comment type="similarity">
    <text evidence="4">Belongs to the class I-like SAM-binding methyltransferase superfamily. Cation-dependent O-methyltransferase family.</text>
</comment>
<reference evidence="5 6" key="1">
    <citation type="submission" date="2016-10" db="EMBL/GenBank/DDBJ databases">
        <authorList>
            <person name="de Groot N.N."/>
        </authorList>
    </citation>
    <scope>NUCLEOTIDE SEQUENCE [LARGE SCALE GENOMIC DNA]</scope>
    <source>
        <strain evidence="5 6">DSM 21633</strain>
    </source>
</reference>
<gene>
    <name evidence="4" type="primary">trmR</name>
    <name evidence="5" type="ORF">SAMN05216362_10471</name>
</gene>
<comment type="subunit">
    <text evidence="4">Homodimer.</text>
</comment>
<dbReference type="GO" id="GO:0000287">
    <property type="term" value="F:magnesium ion binding"/>
    <property type="evidence" value="ECO:0007669"/>
    <property type="project" value="UniProtKB-UniRule"/>
</dbReference>
<accession>A0A1H9BTP3</accession>
<feature type="binding site" evidence="4">
    <location>
        <position position="67"/>
    </location>
    <ligand>
        <name>S-adenosyl-L-methionine</name>
        <dbReference type="ChEBI" id="CHEBI:59789"/>
    </ligand>
</feature>
<comment type="catalytic activity">
    <reaction evidence="4">
        <text>5-hydroxyuridine(34) in tRNA + S-adenosyl-L-methionine = 5-methoxyuridine(34) in tRNA + S-adenosyl-L-homocysteine + H(+)</text>
        <dbReference type="Rhea" id="RHEA:60524"/>
        <dbReference type="Rhea" id="RHEA-COMP:13381"/>
        <dbReference type="Rhea" id="RHEA-COMP:15591"/>
        <dbReference type="ChEBI" id="CHEBI:15378"/>
        <dbReference type="ChEBI" id="CHEBI:57856"/>
        <dbReference type="ChEBI" id="CHEBI:59789"/>
        <dbReference type="ChEBI" id="CHEBI:136877"/>
        <dbReference type="ChEBI" id="CHEBI:143860"/>
    </reaction>
</comment>
<keyword evidence="1 4" id="KW-0489">Methyltransferase</keyword>
<sequence length="213" mass="24688">MTNTNKDYITRLYQNINQLPIIQEMEDYATEHSVPIMEVDGIELLKQLIRIHNPDHVLEIGTAIGYSAIQMALTQPNLKVTSIEIDEKRHQLALHNVHKANMFEQIHLVLEDASLFLDKIEINDYDFVFIDAAKGQYKNYVEKITPYLKSGSIIVIDNVLFKGYVSKEVHDDRKRLMKLGEKIDRFNRWLMDHPQYDTSFVETGDGVAIAVKR</sequence>
<keyword evidence="3 4" id="KW-0949">S-adenosyl-L-methionine</keyword>
<evidence type="ECO:0000256" key="4">
    <source>
        <dbReference type="HAMAP-Rule" id="MF_02217"/>
    </source>
</evidence>
<dbReference type="PANTHER" id="PTHR10509">
    <property type="entry name" value="O-METHYLTRANSFERASE-RELATED"/>
    <property type="match status" value="1"/>
</dbReference>
<feature type="binding site" evidence="4">
    <location>
        <position position="37"/>
    </location>
    <ligand>
        <name>S-adenosyl-L-methionine</name>
        <dbReference type="ChEBI" id="CHEBI:59789"/>
    </ligand>
</feature>
<keyword evidence="6" id="KW-1185">Reference proteome</keyword>
<dbReference type="Proteomes" id="UP000199427">
    <property type="component" value="Unassembled WGS sequence"/>
</dbReference>
<dbReference type="HAMAP" id="MF_02217">
    <property type="entry name" value="TrmR_methyltr"/>
    <property type="match status" value="1"/>
</dbReference>
<dbReference type="STRING" id="571933.SAMN05216362_10471"/>
<dbReference type="Pfam" id="PF01596">
    <property type="entry name" value="Methyltransf_3"/>
    <property type="match status" value="1"/>
</dbReference>
<dbReference type="AlphaFoldDB" id="A0A1H9BTP3"/>
<dbReference type="InterPro" id="IPR029063">
    <property type="entry name" value="SAM-dependent_MTases_sf"/>
</dbReference>
<dbReference type="PANTHER" id="PTHR10509:SF14">
    <property type="entry name" value="CAFFEOYL-COA O-METHYLTRANSFERASE 3-RELATED"/>
    <property type="match status" value="1"/>
</dbReference>
<keyword evidence="4" id="KW-0460">Magnesium</keyword>
<evidence type="ECO:0000313" key="6">
    <source>
        <dbReference type="Proteomes" id="UP000199427"/>
    </source>
</evidence>
<evidence type="ECO:0000313" key="5">
    <source>
        <dbReference type="EMBL" id="SEP91913.1"/>
    </source>
</evidence>
<proteinExistence type="inferred from homology"/>
<feature type="binding site" evidence="4">
    <location>
        <position position="84"/>
    </location>
    <ligand>
        <name>S-adenosyl-L-methionine</name>
        <dbReference type="ChEBI" id="CHEBI:59789"/>
    </ligand>
</feature>
<dbReference type="EC" id="2.1.1.-" evidence="4"/>
<dbReference type="GO" id="GO:0016300">
    <property type="term" value="F:tRNA (uridine) methyltransferase activity"/>
    <property type="evidence" value="ECO:0007669"/>
    <property type="project" value="UniProtKB-UniRule"/>
</dbReference>
<protein>
    <recommendedName>
        <fullName evidence="4">tRNA 5-hydroxyuridine methyltransferase</fullName>
        <ecNumber evidence="4">2.1.1.-</ecNumber>
    </recommendedName>
    <alternativeName>
        <fullName evidence="4">ho5U methyltransferase</fullName>
    </alternativeName>
</protein>
<dbReference type="GO" id="GO:0008757">
    <property type="term" value="F:S-adenosylmethionine-dependent methyltransferase activity"/>
    <property type="evidence" value="ECO:0007669"/>
    <property type="project" value="TreeGrafter"/>
</dbReference>
<keyword evidence="4" id="KW-0479">Metal-binding</keyword>
<name>A0A1H9BTP3_9BACI</name>
<dbReference type="OrthoDB" id="9799672at2"/>
<dbReference type="InterPro" id="IPR002935">
    <property type="entry name" value="SAM_O-MeTrfase"/>
</dbReference>
<dbReference type="InterPro" id="IPR050362">
    <property type="entry name" value="Cation-dep_OMT"/>
</dbReference>
<feature type="binding site" evidence="4">
    <location>
        <begin position="112"/>
        <end position="113"/>
    </location>
    <ligand>
        <name>S-adenosyl-L-methionine</name>
        <dbReference type="ChEBI" id="CHEBI:59789"/>
    </ligand>
</feature>
<evidence type="ECO:0000256" key="2">
    <source>
        <dbReference type="ARBA" id="ARBA00022679"/>
    </source>
</evidence>
<dbReference type="Gene3D" id="3.40.50.150">
    <property type="entry name" value="Vaccinia Virus protein VP39"/>
    <property type="match status" value="1"/>
</dbReference>
<feature type="binding site" evidence="4">
    <location>
        <position position="131"/>
    </location>
    <ligand>
        <name>S-adenosyl-L-methionine</name>
        <dbReference type="ChEBI" id="CHEBI:59789"/>
    </ligand>
</feature>
<dbReference type="EMBL" id="FOES01000004">
    <property type="protein sequence ID" value="SEP91913.1"/>
    <property type="molecule type" value="Genomic_DNA"/>
</dbReference>
<dbReference type="SUPFAM" id="SSF53335">
    <property type="entry name" value="S-adenosyl-L-methionine-dependent methyltransferases"/>
    <property type="match status" value="1"/>
</dbReference>
<dbReference type="InterPro" id="IPR043675">
    <property type="entry name" value="TrmR_methyltr"/>
</dbReference>
<evidence type="ECO:0000256" key="1">
    <source>
        <dbReference type="ARBA" id="ARBA00022603"/>
    </source>
</evidence>
<feature type="binding site" evidence="4">
    <location>
        <position position="158"/>
    </location>
    <ligand>
        <name>Mg(2+)</name>
        <dbReference type="ChEBI" id="CHEBI:18420"/>
    </ligand>
</feature>
<organism evidence="5 6">
    <name type="scientific">Piscibacillus halophilus</name>
    <dbReference type="NCBI Taxonomy" id="571933"/>
    <lineage>
        <taxon>Bacteria</taxon>
        <taxon>Bacillati</taxon>
        <taxon>Bacillota</taxon>
        <taxon>Bacilli</taxon>
        <taxon>Bacillales</taxon>
        <taxon>Bacillaceae</taxon>
        <taxon>Piscibacillus</taxon>
    </lineage>
</organism>
<evidence type="ECO:0000256" key="3">
    <source>
        <dbReference type="ARBA" id="ARBA00022691"/>
    </source>
</evidence>
<feature type="binding site" evidence="4">
    <location>
        <position position="131"/>
    </location>
    <ligand>
        <name>Mg(2+)</name>
        <dbReference type="ChEBI" id="CHEBI:18420"/>
    </ligand>
</feature>
<dbReference type="GO" id="GO:0030488">
    <property type="term" value="P:tRNA methylation"/>
    <property type="evidence" value="ECO:0007669"/>
    <property type="project" value="UniProtKB-UniRule"/>
</dbReference>
<keyword evidence="2 4" id="KW-0808">Transferase</keyword>
<feature type="binding site" evidence="4">
    <location>
        <position position="157"/>
    </location>
    <ligand>
        <name>Mg(2+)</name>
        <dbReference type="ChEBI" id="CHEBI:18420"/>
    </ligand>
</feature>
<dbReference type="PROSITE" id="PS51682">
    <property type="entry name" value="SAM_OMT_I"/>
    <property type="match status" value="1"/>
</dbReference>
<comment type="function">
    <text evidence="4">Catalyzes the methylation of 5-hydroxyuridine (ho5U) to form 5-methoxyuridine (mo5U) at position 34 in tRNAs.</text>
</comment>
<dbReference type="CDD" id="cd02440">
    <property type="entry name" value="AdoMet_MTases"/>
    <property type="match status" value="1"/>
</dbReference>
<dbReference type="GO" id="GO:0008171">
    <property type="term" value="F:O-methyltransferase activity"/>
    <property type="evidence" value="ECO:0007669"/>
    <property type="project" value="InterPro"/>
</dbReference>
<keyword evidence="4" id="KW-0819">tRNA processing</keyword>